<reference evidence="1" key="1">
    <citation type="journal article" date="2021" name="Proc. Natl. Acad. Sci. U.S.A.">
        <title>A Catalog of Tens of Thousands of Viruses from Human Metagenomes Reveals Hidden Associations with Chronic Diseases.</title>
        <authorList>
            <person name="Tisza M.J."/>
            <person name="Buck C.B."/>
        </authorList>
    </citation>
    <scope>NUCLEOTIDE SEQUENCE</scope>
    <source>
        <strain evidence="1">Ctx9V1</strain>
    </source>
</reference>
<proteinExistence type="predicted"/>
<organism evidence="1">
    <name type="scientific">virus sp. ctx9V1</name>
    <dbReference type="NCBI Taxonomy" id="2828001"/>
    <lineage>
        <taxon>Viruses</taxon>
    </lineage>
</organism>
<name>A0A8S5RCG9_9VIRU</name>
<protein>
    <submittedName>
        <fullName evidence="1">Uncharacterized protein</fullName>
    </submittedName>
</protein>
<accession>A0A8S5RCG9</accession>
<dbReference type="EMBL" id="BK059093">
    <property type="protein sequence ID" value="DAE29118.1"/>
    <property type="molecule type" value="Genomic_DNA"/>
</dbReference>
<sequence length="31" mass="3533">MLPKELPIMYNIGSEKQIDALMDTHLLMVST</sequence>
<evidence type="ECO:0000313" key="1">
    <source>
        <dbReference type="EMBL" id="DAE29118.1"/>
    </source>
</evidence>